<dbReference type="RefSeq" id="WP_138401734.1">
    <property type="nucleotide sequence ID" value="NZ_JBAFVI010000019.1"/>
</dbReference>
<dbReference type="EMBL" id="VAUP01000042">
    <property type="protein sequence ID" value="TLX40823.1"/>
    <property type="molecule type" value="Genomic_DNA"/>
</dbReference>
<feature type="chain" id="PRO_5025537335" evidence="1">
    <location>
        <begin position="30"/>
        <end position="300"/>
    </location>
</feature>
<proteinExistence type="predicted"/>
<name>A0A6C1KR20_XANAU</name>
<evidence type="ECO:0000313" key="2">
    <source>
        <dbReference type="EMBL" id="TLX40823.1"/>
    </source>
</evidence>
<evidence type="ECO:0000256" key="1">
    <source>
        <dbReference type="SAM" id="SignalP"/>
    </source>
</evidence>
<dbReference type="GeneID" id="95776245"/>
<comment type="caution">
    <text evidence="2">The sequence shown here is derived from an EMBL/GenBank/DDBJ whole genome shotgun (WGS) entry which is preliminary data.</text>
</comment>
<accession>A0A6C1KR20</accession>
<reference evidence="2 3" key="1">
    <citation type="submission" date="2019-05" db="EMBL/GenBank/DDBJ databases">
        <authorList>
            <person name="Zhou X."/>
        </authorList>
    </citation>
    <scope>NUCLEOTIDE SEQUENCE [LARGE SCALE GENOMIC DNA]</scope>
    <source>
        <strain evidence="2 3">DSM 432</strain>
    </source>
</reference>
<evidence type="ECO:0000313" key="3">
    <source>
        <dbReference type="Proteomes" id="UP000305131"/>
    </source>
</evidence>
<feature type="signal peptide" evidence="1">
    <location>
        <begin position="1"/>
        <end position="29"/>
    </location>
</feature>
<keyword evidence="1" id="KW-0732">Signal</keyword>
<sequence>MTRAAPLLPALRHALAALLVLVAVMPAMARDADMRTPAGYIVGMELPATDPGMAAHVQREGQKMPVQIGGALFDGDEVVVRDAGAAVTIETVNDRQLRVDATHSPHRVTGALPSGGRFSALAAMIGELFESKPAARTVNLIGRNDETLRLQMGRGAAQRMVPGTRLWLGWQGGAAPFTIEIRAPGEGGAVLSATPATGRSAALTLPSTASGPLVLEVRDSADEAVQVGLLAQADPPPVPAWISEGAPTPAFGQVASALWLLERKPAEWDLQAAALAADAGHYAAAEELLRRLAEGWKPKR</sequence>
<protein>
    <submittedName>
        <fullName evidence="2">Uncharacterized protein</fullName>
    </submittedName>
</protein>
<dbReference type="OrthoDB" id="8442319at2"/>
<organism evidence="2 3">
    <name type="scientific">Xanthobacter autotrophicus</name>
    <dbReference type="NCBI Taxonomy" id="280"/>
    <lineage>
        <taxon>Bacteria</taxon>
        <taxon>Pseudomonadati</taxon>
        <taxon>Pseudomonadota</taxon>
        <taxon>Alphaproteobacteria</taxon>
        <taxon>Hyphomicrobiales</taxon>
        <taxon>Xanthobacteraceae</taxon>
        <taxon>Xanthobacter</taxon>
    </lineage>
</organism>
<gene>
    <name evidence="2" type="ORF">FBQ73_22570</name>
</gene>
<dbReference type="AlphaFoldDB" id="A0A6C1KR20"/>
<dbReference type="Proteomes" id="UP000305131">
    <property type="component" value="Unassembled WGS sequence"/>
</dbReference>